<dbReference type="EMBL" id="JAROCA020000001">
    <property type="protein sequence ID" value="MDY0404502.1"/>
    <property type="molecule type" value="Genomic_DNA"/>
</dbReference>
<dbReference type="SUPFAM" id="SSF56091">
    <property type="entry name" value="DNA ligase/mRNA capping enzyme, catalytic domain"/>
    <property type="match status" value="1"/>
</dbReference>
<accession>A0ABU5CF67</accession>
<evidence type="ECO:0000256" key="1">
    <source>
        <dbReference type="ARBA" id="ARBA00007572"/>
    </source>
</evidence>
<evidence type="ECO:0000259" key="3">
    <source>
        <dbReference type="Pfam" id="PF01068"/>
    </source>
</evidence>
<gene>
    <name evidence="4" type="ORF">P5G51_002935</name>
</gene>
<evidence type="ECO:0000313" key="4">
    <source>
        <dbReference type="EMBL" id="MDY0404502.1"/>
    </source>
</evidence>
<dbReference type="Pfam" id="PF01068">
    <property type="entry name" value="DNA_ligase_A_M"/>
    <property type="match status" value="1"/>
</dbReference>
<name>A0ABU5CF67_9BACI</name>
<evidence type="ECO:0000313" key="5">
    <source>
        <dbReference type="Proteomes" id="UP001228376"/>
    </source>
</evidence>
<dbReference type="PANTHER" id="PTHR45674:SF4">
    <property type="entry name" value="DNA LIGASE 1"/>
    <property type="match status" value="1"/>
</dbReference>
<comment type="similarity">
    <text evidence="1">Belongs to the ATP-dependent DNA ligase family.</text>
</comment>
<dbReference type="InterPro" id="IPR050191">
    <property type="entry name" value="ATP-dep_DNA_ligase"/>
</dbReference>
<protein>
    <recommendedName>
        <fullName evidence="3">ATP-dependent DNA ligase family profile domain-containing protein</fullName>
    </recommendedName>
</protein>
<keyword evidence="5" id="KW-1185">Reference proteome</keyword>
<dbReference type="Gene3D" id="3.30.470.30">
    <property type="entry name" value="DNA ligase/mRNA capping enzyme"/>
    <property type="match status" value="1"/>
</dbReference>
<sequence length="209" mass="23677">MEIMKPIAREQAPTGTSWAYEIKYDGYRCTLHWTANGVRLISKNNKEMTANFPEITAFCQQLQPKIASFLPIVLDGELTVLNTALQANFSWIQKRGRLKKAATIQKAAHARPATLMVFDLLMEKGYSLAASSYLERRKSCCSFSKICCPTVKDYRSSPPFPNWMTLSKLSLIINAKELSPNAKKAHTKREKPSRLVQNQKLANRICHPD</sequence>
<dbReference type="InterPro" id="IPR012310">
    <property type="entry name" value="DNA_ligase_ATP-dep_cent"/>
</dbReference>
<keyword evidence="2" id="KW-0436">Ligase</keyword>
<reference evidence="4 5" key="1">
    <citation type="submission" date="2023-10" db="EMBL/GenBank/DDBJ databases">
        <title>179-bfca-hs.</title>
        <authorList>
            <person name="Miliotis G."/>
            <person name="Sengupta P."/>
            <person name="Hameed A."/>
            <person name="Chuvochina M."/>
            <person name="Mcdonagh F."/>
            <person name="Simpson A.C."/>
            <person name="Singh N.K."/>
            <person name="Rekha P.D."/>
            <person name="Raman K."/>
            <person name="Hugenholtz P."/>
            <person name="Venkateswaran K."/>
        </authorList>
    </citation>
    <scope>NUCLEOTIDE SEQUENCE [LARGE SCALE GENOMIC DNA]</scope>
    <source>
        <strain evidence="4 5">179-BFC-A-HS</strain>
    </source>
</reference>
<dbReference type="RefSeq" id="WP_320384213.1">
    <property type="nucleotide sequence ID" value="NZ_JAROCA020000001.1"/>
</dbReference>
<dbReference type="Proteomes" id="UP001228376">
    <property type="component" value="Unassembled WGS sequence"/>
</dbReference>
<dbReference type="PANTHER" id="PTHR45674">
    <property type="entry name" value="DNA LIGASE 1/3 FAMILY MEMBER"/>
    <property type="match status" value="1"/>
</dbReference>
<proteinExistence type="inferred from homology"/>
<evidence type="ECO:0000256" key="2">
    <source>
        <dbReference type="ARBA" id="ARBA00022598"/>
    </source>
</evidence>
<feature type="domain" description="ATP-dependent DNA ligase family profile" evidence="3">
    <location>
        <begin position="15"/>
        <end position="138"/>
    </location>
</feature>
<organism evidence="4 5">
    <name type="scientific">Tigheibacillus jepli</name>
    <dbReference type="NCBI Taxonomy" id="3035914"/>
    <lineage>
        <taxon>Bacteria</taxon>
        <taxon>Bacillati</taxon>
        <taxon>Bacillota</taxon>
        <taxon>Bacilli</taxon>
        <taxon>Bacillales</taxon>
        <taxon>Bacillaceae</taxon>
        <taxon>Tigheibacillus</taxon>
    </lineage>
</organism>
<comment type="caution">
    <text evidence="4">The sequence shown here is derived from an EMBL/GenBank/DDBJ whole genome shotgun (WGS) entry which is preliminary data.</text>
</comment>